<dbReference type="SUPFAM" id="SSF51126">
    <property type="entry name" value="Pectin lyase-like"/>
    <property type="match status" value="2"/>
</dbReference>
<dbReference type="RefSeq" id="WP_277528198.1">
    <property type="nucleotide sequence ID" value="NZ_JAPDIA010000001.1"/>
</dbReference>
<accession>A0A9X4KNU1</accession>
<organism evidence="3 4">
    <name type="scientific">Cohnella rhizosphaerae</name>
    <dbReference type="NCBI Taxonomy" id="1457232"/>
    <lineage>
        <taxon>Bacteria</taxon>
        <taxon>Bacillati</taxon>
        <taxon>Bacillota</taxon>
        <taxon>Bacilli</taxon>
        <taxon>Bacillales</taxon>
        <taxon>Paenibacillaceae</taxon>
        <taxon>Cohnella</taxon>
    </lineage>
</organism>
<feature type="compositionally biased region" description="Basic residues" evidence="1">
    <location>
        <begin position="824"/>
        <end position="833"/>
    </location>
</feature>
<evidence type="ECO:0000313" key="3">
    <source>
        <dbReference type="EMBL" id="MDG0807993.1"/>
    </source>
</evidence>
<dbReference type="Gene3D" id="2.160.20.10">
    <property type="entry name" value="Single-stranded right-handed beta-helix, Pectin lyase-like"/>
    <property type="match status" value="2"/>
</dbReference>
<evidence type="ECO:0000259" key="2">
    <source>
        <dbReference type="Pfam" id="PF12708"/>
    </source>
</evidence>
<feature type="region of interest" description="Disordered" evidence="1">
    <location>
        <begin position="820"/>
        <end position="844"/>
    </location>
</feature>
<keyword evidence="3" id="KW-0378">Hydrolase</keyword>
<keyword evidence="4" id="KW-1185">Reference proteome</keyword>
<dbReference type="GO" id="GO:0016787">
    <property type="term" value="F:hydrolase activity"/>
    <property type="evidence" value="ECO:0007669"/>
    <property type="project" value="UniProtKB-KW"/>
</dbReference>
<proteinExistence type="predicted"/>
<name>A0A9X4KNU1_9BACL</name>
<evidence type="ECO:0000256" key="1">
    <source>
        <dbReference type="SAM" id="MobiDB-lite"/>
    </source>
</evidence>
<dbReference type="Proteomes" id="UP001153404">
    <property type="component" value="Unassembled WGS sequence"/>
</dbReference>
<dbReference type="Pfam" id="PF12708">
    <property type="entry name" value="Pect-lyase_RHGA_epim"/>
    <property type="match status" value="2"/>
</dbReference>
<feature type="domain" description="Rhamnogalacturonase A/B/Epimerase-like pectate lyase" evidence="2">
    <location>
        <begin position="449"/>
        <end position="506"/>
    </location>
</feature>
<feature type="domain" description="Rhamnogalacturonase A/B/Epimerase-like pectate lyase" evidence="2">
    <location>
        <begin position="16"/>
        <end position="78"/>
    </location>
</feature>
<dbReference type="AlphaFoldDB" id="A0A9X4KNU1"/>
<sequence length="844" mass="89613">MYDTQFATDDVVIADFSVLDFGAKADGASDDTAAFQAALDAAGGNGGGVVFAPAGTYRLNGHLNVPTGVTLRGDWISPDAAGGQVKGTVLAAYGGRGQADGESFIQLQPVSGVTNLSVWYPEQSIDAPAAYPWTFEQLPGDSATMANITLVNSYGGIKIGPEWNELHYVKNLFGTVLHTGIFLDFTTDIGRLEGIRLAPSYWATSGLAGAPDAGQVRAYTTTHAEGIVMGRSDWEYMSDIRLSGFDNGMRVTTRTGSAETANAQLYDVHVSDSRIGLKIEGVNDYGLLVTRSSFAAGVGGSPAAIYATAGFHAIAQFQEVQVDGSGGSAVVSEGSGVLSFENGTFEGWDEANGRYAIELGGGSLILGQSIFASAAKQVKLTGAAQSLNAVNSGLDGSLQVTDDSQAAEVNVTHNASYTLERLPGEIPTDTAARPKPANRQLFDATAEPYNADRAGAIDASAAIQQALDAAGGAGGGTVYLPAGIYRVDSPLSVPSGVELRGSWDVPHHTIGGGTVLFTRYGQGAPEGATALITLKAFAGVRGLSVYYDEQDWNNVKPYAWTIRGEGHGVYAIDTTLINSYQGIDFGTYDTSGHYIDYVAGSPLREGIYLGGGAEGGFMRNVQFNPHYYGRNNYPNHPSTDADFDKVWSYQKEHLDAFRIGHVDGETIFNTFVYGSQYGIHFASESGGAPVATVLGHGTDGSKKGVYLEGAGEGGLDVRQHGARVDELDRQGLHYAGGRLRRDRAVFQHLDVGRYVAFGRYPFGTAADAAEQLHDGRRKGNQCARRRRRALRFLLPAAAHDACVRGTGYRADDDHEQFVQGRPPARQRSRRQGRRLQPCTGGVEA</sequence>
<dbReference type="InterPro" id="IPR024535">
    <property type="entry name" value="RHGA/B-epi-like_pectate_lyase"/>
</dbReference>
<dbReference type="EMBL" id="JAPDIA010000001">
    <property type="protein sequence ID" value="MDG0807993.1"/>
    <property type="molecule type" value="Genomic_DNA"/>
</dbReference>
<reference evidence="3" key="1">
    <citation type="submission" date="2022-10" db="EMBL/GenBank/DDBJ databases">
        <title>Comparative genomic analysis of Cohnella hashimotonis sp. nov., isolated from the International Space Station.</title>
        <authorList>
            <person name="Simpson A."/>
            <person name="Venkateswaran K."/>
        </authorList>
    </citation>
    <scope>NUCLEOTIDE SEQUENCE</scope>
    <source>
        <strain evidence="3">DSM 28161</strain>
    </source>
</reference>
<dbReference type="InterPro" id="IPR011050">
    <property type="entry name" value="Pectin_lyase_fold/virulence"/>
</dbReference>
<dbReference type="InterPro" id="IPR012334">
    <property type="entry name" value="Pectin_lyas_fold"/>
</dbReference>
<gene>
    <name evidence="3" type="ORF">OMP40_00180</name>
</gene>
<evidence type="ECO:0000313" key="4">
    <source>
        <dbReference type="Proteomes" id="UP001153404"/>
    </source>
</evidence>
<protein>
    <submittedName>
        <fullName evidence="3">Glycoside hydrolase family 55 protein</fullName>
    </submittedName>
</protein>
<comment type="caution">
    <text evidence="3">The sequence shown here is derived from an EMBL/GenBank/DDBJ whole genome shotgun (WGS) entry which is preliminary data.</text>
</comment>